<dbReference type="STRING" id="570521.SAMN04488508_101120"/>
<dbReference type="SMART" id="SM01217">
    <property type="entry name" value="Fn3_like"/>
    <property type="match status" value="1"/>
</dbReference>
<accession>A0A1M6A6K3</accession>
<dbReference type="GO" id="GO:0009044">
    <property type="term" value="F:xylan 1,4-beta-xylosidase activity"/>
    <property type="evidence" value="ECO:0007669"/>
    <property type="project" value="InterPro"/>
</dbReference>
<dbReference type="Pfam" id="PF01915">
    <property type="entry name" value="Glyco_hydro_3_C"/>
    <property type="match status" value="1"/>
</dbReference>
<dbReference type="InterPro" id="IPR044993">
    <property type="entry name" value="BXL"/>
</dbReference>
<name>A0A1M6A6K3_9FLAO</name>
<dbReference type="Gene3D" id="3.40.50.1700">
    <property type="entry name" value="Glycoside hydrolase family 3 C-terminal domain"/>
    <property type="match status" value="2"/>
</dbReference>
<proteinExistence type="inferred from homology"/>
<keyword evidence="2" id="KW-0732">Signal</keyword>
<dbReference type="InterPro" id="IPR037524">
    <property type="entry name" value="PA14/GLEYA"/>
</dbReference>
<reference evidence="6" key="1">
    <citation type="submission" date="2016-11" db="EMBL/GenBank/DDBJ databases">
        <authorList>
            <person name="Varghese N."/>
            <person name="Submissions S."/>
        </authorList>
    </citation>
    <scope>NUCLEOTIDE SEQUENCE [LARGE SCALE GENOMIC DNA]</scope>
    <source>
        <strain evidence="6">DSM 22623</strain>
    </source>
</reference>
<dbReference type="PRINTS" id="PR00133">
    <property type="entry name" value="GLHYDRLASE3"/>
</dbReference>
<evidence type="ECO:0000256" key="1">
    <source>
        <dbReference type="ARBA" id="ARBA00005336"/>
    </source>
</evidence>
<gene>
    <name evidence="5" type="ORF">SAMN04488508_101120</name>
</gene>
<organism evidence="5 6">
    <name type="scientific">Aquimarina spongiae</name>
    <dbReference type="NCBI Taxonomy" id="570521"/>
    <lineage>
        <taxon>Bacteria</taxon>
        <taxon>Pseudomonadati</taxon>
        <taxon>Bacteroidota</taxon>
        <taxon>Flavobacteriia</taxon>
        <taxon>Flavobacteriales</taxon>
        <taxon>Flavobacteriaceae</taxon>
        <taxon>Aquimarina</taxon>
    </lineage>
</organism>
<dbReference type="SUPFAM" id="SSF52279">
    <property type="entry name" value="Beta-D-glucan exohydrolase, C-terminal domain"/>
    <property type="match status" value="1"/>
</dbReference>
<dbReference type="InterPro" id="IPR011658">
    <property type="entry name" value="PA14_dom"/>
</dbReference>
<dbReference type="GO" id="GO:0031222">
    <property type="term" value="P:arabinan catabolic process"/>
    <property type="evidence" value="ECO:0007669"/>
    <property type="project" value="TreeGrafter"/>
</dbReference>
<dbReference type="AlphaFoldDB" id="A0A1M6A6K3"/>
<evidence type="ECO:0000259" key="4">
    <source>
        <dbReference type="PROSITE" id="PS51820"/>
    </source>
</evidence>
<dbReference type="SMART" id="SM00758">
    <property type="entry name" value="PA14"/>
    <property type="match status" value="1"/>
</dbReference>
<evidence type="ECO:0000256" key="2">
    <source>
        <dbReference type="ARBA" id="ARBA00022729"/>
    </source>
</evidence>
<dbReference type="FunFam" id="2.60.40.10:FF:000495">
    <property type="entry name" value="Periplasmic beta-glucosidase"/>
    <property type="match status" value="1"/>
</dbReference>
<evidence type="ECO:0000313" key="6">
    <source>
        <dbReference type="Proteomes" id="UP000184432"/>
    </source>
</evidence>
<dbReference type="InterPro" id="IPR002772">
    <property type="entry name" value="Glyco_hydro_3_C"/>
</dbReference>
<dbReference type="PROSITE" id="PS51820">
    <property type="entry name" value="PA14"/>
    <property type="match status" value="1"/>
</dbReference>
<dbReference type="GO" id="GO:0045493">
    <property type="term" value="P:xylan catabolic process"/>
    <property type="evidence" value="ECO:0007669"/>
    <property type="project" value="InterPro"/>
</dbReference>
<dbReference type="GO" id="GO:0046556">
    <property type="term" value="F:alpha-L-arabinofuranosidase activity"/>
    <property type="evidence" value="ECO:0007669"/>
    <property type="project" value="TreeGrafter"/>
</dbReference>
<keyword evidence="3" id="KW-0378">Hydrolase</keyword>
<dbReference type="Proteomes" id="UP000184432">
    <property type="component" value="Unassembled WGS sequence"/>
</dbReference>
<dbReference type="Pfam" id="PF14310">
    <property type="entry name" value="Fn3-like"/>
    <property type="match status" value="1"/>
</dbReference>
<evidence type="ECO:0000256" key="3">
    <source>
        <dbReference type="ARBA" id="ARBA00022801"/>
    </source>
</evidence>
<dbReference type="EMBL" id="FQYP01000001">
    <property type="protein sequence ID" value="SHI32065.1"/>
    <property type="molecule type" value="Genomic_DNA"/>
</dbReference>
<comment type="similarity">
    <text evidence="1">Belongs to the glycosyl hydrolase 3 family.</text>
</comment>
<dbReference type="Pfam" id="PF07691">
    <property type="entry name" value="PA14"/>
    <property type="match status" value="1"/>
</dbReference>
<dbReference type="InterPro" id="IPR001764">
    <property type="entry name" value="Glyco_hydro_3_N"/>
</dbReference>
<dbReference type="Gene3D" id="3.20.20.300">
    <property type="entry name" value="Glycoside hydrolase, family 3, N-terminal domain"/>
    <property type="match status" value="1"/>
</dbReference>
<dbReference type="InterPro" id="IPR013783">
    <property type="entry name" value="Ig-like_fold"/>
</dbReference>
<keyword evidence="6" id="KW-1185">Reference proteome</keyword>
<dbReference type="PROSITE" id="PS51257">
    <property type="entry name" value="PROKAR_LIPOPROTEIN"/>
    <property type="match status" value="1"/>
</dbReference>
<dbReference type="Gene3D" id="2.60.40.10">
    <property type="entry name" value="Immunoglobulins"/>
    <property type="match status" value="1"/>
</dbReference>
<protein>
    <submittedName>
        <fullName evidence="5">Beta-glucosidase</fullName>
    </submittedName>
</protein>
<evidence type="ECO:0000313" key="5">
    <source>
        <dbReference type="EMBL" id="SHI32065.1"/>
    </source>
</evidence>
<dbReference type="RefSeq" id="WP_073312525.1">
    <property type="nucleotide sequence ID" value="NZ_FQYP01000001.1"/>
</dbReference>
<sequence>MKRVTISIFIITSLLGCKKQQKTLPYLDKDISIEERVSDLISRMTLEEKVGQLDMYSSNDLIFNGKLAVEKADKILEKTTIGSVHDFYPESAEASNEVQKYIMENTRLGIPALFIEEALHGYQGNKGTAFPVPIGMSSMWDVELMEKIGNAIGGEARSVGVTMVLSPVLGIGREPRWGRIQETYGEDPYLAARNGVAIIKGMQGEDLTANDAIVAEPKHFGIHSIPEGGKNTAPVFIGEREARSNFLYVFEKAFTEAKALGAMAAYHEWDGVPAASDPWLLKKVLREEWGFKGMVLSDLGAIAKQNNSHFTATTPKEAINNSISAGLDMQFYDYSHEVFQQSMIESINDKTLPIEDLDRAVSSVLYVKFKLGLFENPYVDTSLKSKRYHSKAHQELALESANRSITLLQNKNNLLPLGDQVKSIAVIGELANKVLLGGYSPKNVEGVSILDAFKETDYTIDFVEVGVPANSMEQIDERFFQTESGAKGLTVTYFNNTELSGEPELTHTSSNLNKYWHNLSPAPGISDDNFSIRWKGYLVPEYTGTYEFSLIADDVARLFINEELVLDNWNREQINVWSNYKVRLEKGKKYPFQLEFAEYEEFAGMKLFWKVEPDTKSQFSAIEKALETVKKSDVVVLVLGEKDEESGEGKDKISLELNSYSKKLIQEVARLGKPIVLVLQNGRPLALEDESIHIDSILETWYAGEFSGKATVDIITGKVNPSGKLPVTFPKRTGQLPLYYNLKKSSRGGYVDGSNQPLFAFGHGLSYSKFEYSDLQIEKPEIVKEEQQNITVKIKNTSNRKGTEIVQLYISDIYSSVVTPGIQLRGFQRVALEAGEEREVNFTLYPDDLALWNKEMKRVVESGEFKIMIGAASDDIRLESSFEVK</sequence>
<dbReference type="InterPro" id="IPR036962">
    <property type="entry name" value="Glyco_hydro_3_N_sf"/>
</dbReference>
<dbReference type="GO" id="GO:0008422">
    <property type="term" value="F:beta-glucosidase activity"/>
    <property type="evidence" value="ECO:0007669"/>
    <property type="project" value="UniProtKB-ARBA"/>
</dbReference>
<dbReference type="InterPro" id="IPR036881">
    <property type="entry name" value="Glyco_hydro_3_C_sf"/>
</dbReference>
<dbReference type="SUPFAM" id="SSF51445">
    <property type="entry name" value="(Trans)glycosidases"/>
    <property type="match status" value="1"/>
</dbReference>
<dbReference type="InterPro" id="IPR026891">
    <property type="entry name" value="Fn3-like"/>
</dbReference>
<dbReference type="Pfam" id="PF00933">
    <property type="entry name" value="Glyco_hydro_3"/>
    <property type="match status" value="1"/>
</dbReference>
<feature type="domain" description="PA14" evidence="4">
    <location>
        <begin position="484"/>
        <end position="623"/>
    </location>
</feature>
<dbReference type="PANTHER" id="PTHR42721">
    <property type="entry name" value="SUGAR HYDROLASE-RELATED"/>
    <property type="match status" value="1"/>
</dbReference>
<dbReference type="OrthoDB" id="9805821at2"/>
<dbReference type="PANTHER" id="PTHR42721:SF3">
    <property type="entry name" value="BETA-D-XYLOSIDASE 5-RELATED"/>
    <property type="match status" value="1"/>
</dbReference>
<dbReference type="InterPro" id="IPR017853">
    <property type="entry name" value="GH"/>
</dbReference>